<name>A0AB39QTX7_9ACTN</name>
<organism evidence="1">
    <name type="scientific">Streptomyces sp. R39</name>
    <dbReference type="NCBI Taxonomy" id="3238631"/>
    <lineage>
        <taxon>Bacteria</taxon>
        <taxon>Bacillati</taxon>
        <taxon>Actinomycetota</taxon>
        <taxon>Actinomycetes</taxon>
        <taxon>Kitasatosporales</taxon>
        <taxon>Streptomycetaceae</taxon>
        <taxon>Streptomyces</taxon>
    </lineage>
</organism>
<accession>A0AB39QTX7</accession>
<protein>
    <submittedName>
        <fullName evidence="1">Uncharacterized protein</fullName>
    </submittedName>
</protein>
<gene>
    <name evidence="1" type="ORF">AB5J52_28600</name>
</gene>
<proteinExistence type="predicted"/>
<dbReference type="RefSeq" id="WP_369224764.1">
    <property type="nucleotide sequence ID" value="NZ_CP163441.1"/>
</dbReference>
<evidence type="ECO:0000313" key="1">
    <source>
        <dbReference type="EMBL" id="XDQ45902.1"/>
    </source>
</evidence>
<sequence>MNESLPGLLRARIHESGPWLEGAGFTLQVFDATVRTEKKSFGIYVEKEGRGFYLTVWNSGEVQVSTIDYEVDPSPSEKHLSNVHADQLRTEFEDLVDWVSGSSGQS</sequence>
<reference evidence="1" key="1">
    <citation type="submission" date="2024-07" db="EMBL/GenBank/DDBJ databases">
        <authorList>
            <person name="Yu S.T."/>
        </authorList>
    </citation>
    <scope>NUCLEOTIDE SEQUENCE</scope>
    <source>
        <strain evidence="1">R39</strain>
    </source>
</reference>
<dbReference type="AlphaFoldDB" id="A0AB39QTX7"/>
<dbReference type="EMBL" id="CP163441">
    <property type="protein sequence ID" value="XDQ45902.1"/>
    <property type="molecule type" value="Genomic_DNA"/>
</dbReference>